<comment type="similarity">
    <text evidence="1 2">Belongs to the calycin superfamily. Lipocalin family.</text>
</comment>
<sequence length="153" mass="16974">MRSFITLLASTVVAKNAVPSLWDGTCFYPKPDIGFELESYLGRWYQIAGTNAPYTANCKCVFAEYKLNDNGTVYVNNNCQVGNKPVNIRGTATPANPEYGASGVFRVQFPVEIPPDCLGPNYIVQDYTGDFSLVLSNNFTTLFILSRKQHPDE</sequence>
<accession>A0AAN7HLH0</accession>
<dbReference type="Proteomes" id="UP001303647">
    <property type="component" value="Unassembled WGS sequence"/>
</dbReference>
<dbReference type="InterPro" id="IPR000566">
    <property type="entry name" value="Lipocln_cytosolic_FA-bd_dom"/>
</dbReference>
<dbReference type="InterPro" id="IPR012674">
    <property type="entry name" value="Calycin"/>
</dbReference>
<reference evidence="4" key="1">
    <citation type="journal article" date="2023" name="Mol. Phylogenet. Evol.">
        <title>Genome-scale phylogeny and comparative genomics of the fungal order Sordariales.</title>
        <authorList>
            <person name="Hensen N."/>
            <person name="Bonometti L."/>
            <person name="Westerberg I."/>
            <person name="Brannstrom I.O."/>
            <person name="Guillou S."/>
            <person name="Cros-Aarteil S."/>
            <person name="Calhoun S."/>
            <person name="Haridas S."/>
            <person name="Kuo A."/>
            <person name="Mondo S."/>
            <person name="Pangilinan J."/>
            <person name="Riley R."/>
            <person name="LaButti K."/>
            <person name="Andreopoulos B."/>
            <person name="Lipzen A."/>
            <person name="Chen C."/>
            <person name="Yan M."/>
            <person name="Daum C."/>
            <person name="Ng V."/>
            <person name="Clum A."/>
            <person name="Steindorff A."/>
            <person name="Ohm R.A."/>
            <person name="Martin F."/>
            <person name="Silar P."/>
            <person name="Natvig D.O."/>
            <person name="Lalanne C."/>
            <person name="Gautier V."/>
            <person name="Ament-Velasquez S.L."/>
            <person name="Kruys A."/>
            <person name="Hutchinson M.I."/>
            <person name="Powell A.J."/>
            <person name="Barry K."/>
            <person name="Miller A.N."/>
            <person name="Grigoriev I.V."/>
            <person name="Debuchy R."/>
            <person name="Gladieux P."/>
            <person name="Hiltunen Thoren M."/>
            <person name="Johannesson H."/>
        </authorList>
    </citation>
    <scope>NUCLEOTIDE SEQUENCE</scope>
    <source>
        <strain evidence="4">CBS 359.72</strain>
    </source>
</reference>
<evidence type="ECO:0000313" key="5">
    <source>
        <dbReference type="Proteomes" id="UP001303647"/>
    </source>
</evidence>
<evidence type="ECO:0000256" key="1">
    <source>
        <dbReference type="ARBA" id="ARBA00006889"/>
    </source>
</evidence>
<gene>
    <name evidence="4" type="ORF">C7999DRAFT_44011</name>
</gene>
<dbReference type="GO" id="GO:0006629">
    <property type="term" value="P:lipid metabolic process"/>
    <property type="evidence" value="ECO:0007669"/>
    <property type="project" value="TreeGrafter"/>
</dbReference>
<organism evidence="4 5">
    <name type="scientific">Corynascus novoguineensis</name>
    <dbReference type="NCBI Taxonomy" id="1126955"/>
    <lineage>
        <taxon>Eukaryota</taxon>
        <taxon>Fungi</taxon>
        <taxon>Dikarya</taxon>
        <taxon>Ascomycota</taxon>
        <taxon>Pezizomycotina</taxon>
        <taxon>Sordariomycetes</taxon>
        <taxon>Sordariomycetidae</taxon>
        <taxon>Sordariales</taxon>
        <taxon>Chaetomiaceae</taxon>
        <taxon>Corynascus</taxon>
    </lineage>
</organism>
<name>A0AAN7HLH0_9PEZI</name>
<evidence type="ECO:0000256" key="2">
    <source>
        <dbReference type="PIRNR" id="PIRNR036893"/>
    </source>
</evidence>
<evidence type="ECO:0000313" key="4">
    <source>
        <dbReference type="EMBL" id="KAK4244294.1"/>
    </source>
</evidence>
<feature type="chain" id="PRO_5042675074" evidence="2">
    <location>
        <begin position="18"/>
        <end position="153"/>
    </location>
</feature>
<dbReference type="PANTHER" id="PTHR10612:SF34">
    <property type="entry name" value="APOLIPOPROTEIN D"/>
    <property type="match status" value="1"/>
</dbReference>
<keyword evidence="5" id="KW-1185">Reference proteome</keyword>
<dbReference type="PIRSF" id="PIRSF036893">
    <property type="entry name" value="Lipocalin_ApoD"/>
    <property type="match status" value="1"/>
</dbReference>
<dbReference type="AlphaFoldDB" id="A0AAN7HLH0"/>
<dbReference type="InterPro" id="IPR022271">
    <property type="entry name" value="Lipocalin_ApoD"/>
</dbReference>
<protein>
    <submittedName>
        <fullName evidence="4">Calycin-like protein</fullName>
    </submittedName>
</protein>
<feature type="signal peptide" evidence="2">
    <location>
        <begin position="1"/>
        <end position="17"/>
    </location>
</feature>
<comment type="caution">
    <text evidence="4">The sequence shown here is derived from an EMBL/GenBank/DDBJ whole genome shotgun (WGS) entry which is preliminary data.</text>
</comment>
<reference evidence="4" key="2">
    <citation type="submission" date="2023-05" db="EMBL/GenBank/DDBJ databases">
        <authorList>
            <consortium name="Lawrence Berkeley National Laboratory"/>
            <person name="Steindorff A."/>
            <person name="Hensen N."/>
            <person name="Bonometti L."/>
            <person name="Westerberg I."/>
            <person name="Brannstrom I.O."/>
            <person name="Guillou S."/>
            <person name="Cros-Aarteil S."/>
            <person name="Calhoun S."/>
            <person name="Haridas S."/>
            <person name="Kuo A."/>
            <person name="Mondo S."/>
            <person name="Pangilinan J."/>
            <person name="Riley R."/>
            <person name="Labutti K."/>
            <person name="Andreopoulos B."/>
            <person name="Lipzen A."/>
            <person name="Chen C."/>
            <person name="Yanf M."/>
            <person name="Daum C."/>
            <person name="Ng V."/>
            <person name="Clum A."/>
            <person name="Ohm R."/>
            <person name="Martin F."/>
            <person name="Silar P."/>
            <person name="Natvig D."/>
            <person name="Lalanne C."/>
            <person name="Gautier V."/>
            <person name="Ament-Velasquez S.L."/>
            <person name="Kruys A."/>
            <person name="Hutchinson M.I."/>
            <person name="Powell A.J."/>
            <person name="Barry K."/>
            <person name="Miller A.N."/>
            <person name="Grigoriev I.V."/>
            <person name="Debuchy R."/>
            <person name="Gladieux P."/>
            <person name="Thoren M.H."/>
            <person name="Johannesson H."/>
        </authorList>
    </citation>
    <scope>NUCLEOTIDE SEQUENCE</scope>
    <source>
        <strain evidence="4">CBS 359.72</strain>
    </source>
</reference>
<dbReference type="GO" id="GO:0000302">
    <property type="term" value="P:response to reactive oxygen species"/>
    <property type="evidence" value="ECO:0007669"/>
    <property type="project" value="TreeGrafter"/>
</dbReference>
<dbReference type="EMBL" id="MU857746">
    <property type="protein sequence ID" value="KAK4244294.1"/>
    <property type="molecule type" value="Genomic_DNA"/>
</dbReference>
<dbReference type="GO" id="GO:0005737">
    <property type="term" value="C:cytoplasm"/>
    <property type="evidence" value="ECO:0007669"/>
    <property type="project" value="TreeGrafter"/>
</dbReference>
<dbReference type="SUPFAM" id="SSF50814">
    <property type="entry name" value="Lipocalins"/>
    <property type="match status" value="1"/>
</dbReference>
<dbReference type="Pfam" id="PF08212">
    <property type="entry name" value="Lipocalin_2"/>
    <property type="match status" value="1"/>
</dbReference>
<proteinExistence type="inferred from homology"/>
<dbReference type="Gene3D" id="2.40.128.20">
    <property type="match status" value="1"/>
</dbReference>
<feature type="domain" description="Lipocalin/cytosolic fatty-acid binding" evidence="3">
    <location>
        <begin position="36"/>
        <end position="150"/>
    </location>
</feature>
<dbReference type="PANTHER" id="PTHR10612">
    <property type="entry name" value="APOLIPOPROTEIN D"/>
    <property type="match status" value="1"/>
</dbReference>
<keyword evidence="2" id="KW-0732">Signal</keyword>
<evidence type="ECO:0000259" key="3">
    <source>
        <dbReference type="Pfam" id="PF08212"/>
    </source>
</evidence>